<dbReference type="Proteomes" id="UP000292209">
    <property type="component" value="Unassembled WGS sequence"/>
</dbReference>
<dbReference type="Gene3D" id="3.40.50.1820">
    <property type="entry name" value="alpha/beta hydrolase"/>
    <property type="match status" value="1"/>
</dbReference>
<organism evidence="1 2">
    <name type="scientific">Cecembia calidifontis</name>
    <dbReference type="NCBI Taxonomy" id="1187080"/>
    <lineage>
        <taxon>Bacteria</taxon>
        <taxon>Pseudomonadati</taxon>
        <taxon>Bacteroidota</taxon>
        <taxon>Cytophagia</taxon>
        <taxon>Cytophagales</taxon>
        <taxon>Cyclobacteriaceae</taxon>
        <taxon>Cecembia</taxon>
    </lineage>
</organism>
<evidence type="ECO:0008006" key="3">
    <source>
        <dbReference type="Google" id="ProtNLM"/>
    </source>
</evidence>
<dbReference type="AlphaFoldDB" id="A0A4Q7PBQ5"/>
<dbReference type="RefSeq" id="WP_130276550.1">
    <property type="nucleotide sequence ID" value="NZ_SGXG01000001.1"/>
</dbReference>
<protein>
    <recommendedName>
        <fullName evidence="3">Esterase</fullName>
    </recommendedName>
</protein>
<dbReference type="SUPFAM" id="SSF53474">
    <property type="entry name" value="alpha/beta-Hydrolases"/>
    <property type="match status" value="1"/>
</dbReference>
<evidence type="ECO:0000313" key="1">
    <source>
        <dbReference type="EMBL" id="RZS97704.1"/>
    </source>
</evidence>
<dbReference type="InterPro" id="IPR029058">
    <property type="entry name" value="AB_hydrolase_fold"/>
</dbReference>
<proteinExistence type="predicted"/>
<comment type="caution">
    <text evidence="1">The sequence shown here is derived from an EMBL/GenBank/DDBJ whole genome shotgun (WGS) entry which is preliminary data.</text>
</comment>
<name>A0A4Q7PBQ5_9BACT</name>
<dbReference type="OrthoDB" id="749406at2"/>
<gene>
    <name evidence="1" type="ORF">BC751_3322</name>
</gene>
<reference evidence="1 2" key="1">
    <citation type="submission" date="2019-02" db="EMBL/GenBank/DDBJ databases">
        <title>Genomic Encyclopedia of Archaeal and Bacterial Type Strains, Phase II (KMG-II): from individual species to whole genera.</title>
        <authorList>
            <person name="Goeker M."/>
        </authorList>
    </citation>
    <scope>NUCLEOTIDE SEQUENCE [LARGE SCALE GENOMIC DNA]</scope>
    <source>
        <strain evidence="1 2">DSM 21411</strain>
    </source>
</reference>
<keyword evidence="2" id="KW-1185">Reference proteome</keyword>
<sequence>MDNFQKISRFLVVLSFLLIHGSCDTTPEITDAMLDGKLIFDPSLDRPEDFLLSLSKPNPTPAEASKPVFILMHGYSASTFEWEEFRTWSANTPDYFLSFVLLGGHGRTYEDFKRATWRDWQNSIRQEYERLVAAGYTN</sequence>
<accession>A0A4Q7PBQ5</accession>
<dbReference type="EMBL" id="SGXG01000001">
    <property type="protein sequence ID" value="RZS97704.1"/>
    <property type="molecule type" value="Genomic_DNA"/>
</dbReference>
<evidence type="ECO:0000313" key="2">
    <source>
        <dbReference type="Proteomes" id="UP000292209"/>
    </source>
</evidence>